<comment type="caution">
    <text evidence="2">The sequence shown here is derived from an EMBL/GenBank/DDBJ whole genome shotgun (WGS) entry which is preliminary data.</text>
</comment>
<feature type="domain" description="Replication-associated protein G2P C-terminal" evidence="1">
    <location>
        <begin position="2"/>
        <end position="51"/>
    </location>
</feature>
<dbReference type="Pfam" id="PF05155">
    <property type="entry name" value="G2P_X_C"/>
    <property type="match status" value="1"/>
</dbReference>
<dbReference type="InterPro" id="IPR022688">
    <property type="entry name" value="G2P_C"/>
</dbReference>
<evidence type="ECO:0000313" key="3">
    <source>
        <dbReference type="Proteomes" id="UP000597206"/>
    </source>
</evidence>
<gene>
    <name evidence="2" type="ORF">I1A42_07895</name>
</gene>
<sequence>MSRHLKALLAIGFSKAQLQNLQGSANVVPLLQVIKKVDFTQQHPSDYVEPKAGHISRMYGVSEDDNIIRLQYA</sequence>
<name>A0ABS0GDI5_9VIBR</name>
<dbReference type="Proteomes" id="UP000597206">
    <property type="component" value="Unassembled WGS sequence"/>
</dbReference>
<evidence type="ECO:0000259" key="1">
    <source>
        <dbReference type="Pfam" id="PF05155"/>
    </source>
</evidence>
<dbReference type="InterPro" id="IPR006516">
    <property type="entry name" value="G2P"/>
</dbReference>
<dbReference type="NCBIfam" id="TIGR01629">
    <property type="entry name" value="rep_II_X"/>
    <property type="match status" value="1"/>
</dbReference>
<protein>
    <recommendedName>
        <fullName evidence="1">Replication-associated protein G2P C-terminal domain-containing protein</fullName>
    </recommendedName>
</protein>
<reference evidence="2 3" key="1">
    <citation type="submission" date="2020-11" db="EMBL/GenBank/DDBJ databases">
        <title>Vibrio nitrifigilis sp. nov., a marine nitrogen-fixing bacterium isolated from the lagoon sediment of an islet inside an atoll.</title>
        <authorList>
            <person name="Wang L.-T."/>
            <person name="Shieh W.Y."/>
        </authorList>
    </citation>
    <scope>NUCLEOTIDE SEQUENCE [LARGE SCALE GENOMIC DNA]</scope>
    <source>
        <strain evidence="2 3">NFV-1</strain>
    </source>
</reference>
<evidence type="ECO:0000313" key="2">
    <source>
        <dbReference type="EMBL" id="MBF9000481.1"/>
    </source>
</evidence>
<keyword evidence="3" id="KW-1185">Reference proteome</keyword>
<dbReference type="EMBL" id="JADPMR010000001">
    <property type="protein sequence ID" value="MBF9000481.1"/>
    <property type="molecule type" value="Genomic_DNA"/>
</dbReference>
<organism evidence="2 3">
    <name type="scientific">Vibrio nitrifigilis</name>
    <dbReference type="NCBI Taxonomy" id="2789781"/>
    <lineage>
        <taxon>Bacteria</taxon>
        <taxon>Pseudomonadati</taxon>
        <taxon>Pseudomonadota</taxon>
        <taxon>Gammaproteobacteria</taxon>
        <taxon>Vibrionales</taxon>
        <taxon>Vibrionaceae</taxon>
        <taxon>Vibrio</taxon>
    </lineage>
</organism>
<proteinExistence type="predicted"/>
<accession>A0ABS0GDI5</accession>